<proteinExistence type="inferred from homology"/>
<sequence>MLNGGMGKSVQKWIACCLILGNIKTLTMAATIARSDTNLTSVLWAHAVNSQKLLDEALAGKIDMIEADIVLGTLENDTSGQQIPVMGHPPANVSDITLETFLTKILDYNTLNPDRQKGVKLDFKSTVVYEGSIGILNSLWKRMTYPVWLNADILPGPVNPTSIPVDANFFLSASKNFSSAVLSVGWTTQWGPSFSEGAYNRSHVDAMIGAIQGNNITGSKHEITFPVRAGIAAQSLSELQRLYSSLNGTNKLTLTIWSSAGDRVDIEKLRELIFDFGVDKVYLDVPEEVSSKLDLGRNGASSLWPSLLKFSFMNLAMFFVTQILSTRN</sequence>
<organism evidence="4 5">
    <name type="scientific">Hermetia illucens</name>
    <name type="common">Black soldier fly</name>
    <dbReference type="NCBI Taxonomy" id="343691"/>
    <lineage>
        <taxon>Eukaryota</taxon>
        <taxon>Metazoa</taxon>
        <taxon>Ecdysozoa</taxon>
        <taxon>Arthropoda</taxon>
        <taxon>Hexapoda</taxon>
        <taxon>Insecta</taxon>
        <taxon>Pterygota</taxon>
        <taxon>Neoptera</taxon>
        <taxon>Endopterygota</taxon>
        <taxon>Diptera</taxon>
        <taxon>Brachycera</taxon>
        <taxon>Stratiomyomorpha</taxon>
        <taxon>Stratiomyidae</taxon>
        <taxon>Hermetiinae</taxon>
        <taxon>Hermetia</taxon>
    </lineage>
</organism>
<dbReference type="PANTHER" id="PTHR21184:SF6">
    <property type="entry name" value="CONSERVED PLASMA MEMBRANE PROTEIN"/>
    <property type="match status" value="1"/>
</dbReference>
<accession>A0A7R8UFW7</accession>
<evidence type="ECO:0000259" key="3">
    <source>
        <dbReference type="Pfam" id="PF10223"/>
    </source>
</evidence>
<dbReference type="InParanoid" id="A0A7R8UFW7"/>
<evidence type="ECO:0000256" key="2">
    <source>
        <dbReference type="SAM" id="SignalP"/>
    </source>
</evidence>
<dbReference type="InterPro" id="IPR019356">
    <property type="entry name" value="Menorin_dom"/>
</dbReference>
<dbReference type="PANTHER" id="PTHR21184">
    <property type="entry name" value="MENORIN (DENDRITIC BRANCHING PROTEIN)"/>
    <property type="match status" value="1"/>
</dbReference>
<reference evidence="4 5" key="1">
    <citation type="submission" date="2020-11" db="EMBL/GenBank/DDBJ databases">
        <authorList>
            <person name="Wallbank WR R."/>
            <person name="Pardo Diaz C."/>
            <person name="Kozak K."/>
            <person name="Martin S."/>
            <person name="Jiggins C."/>
            <person name="Moest M."/>
            <person name="Warren A I."/>
            <person name="Generalovic N T."/>
            <person name="Byers J.R.P. K."/>
            <person name="Montejo-Kovacevich G."/>
            <person name="Yen C E."/>
        </authorList>
    </citation>
    <scope>NUCLEOTIDE SEQUENCE [LARGE SCALE GENOMIC DNA]</scope>
</reference>
<dbReference type="GO" id="GO:0005615">
    <property type="term" value="C:extracellular space"/>
    <property type="evidence" value="ECO:0007669"/>
    <property type="project" value="TreeGrafter"/>
</dbReference>
<keyword evidence="5" id="KW-1185">Reference proteome</keyword>
<name>A0A7R8UFW7_HERIL</name>
<feature type="signal peptide" evidence="2">
    <location>
        <begin position="1"/>
        <end position="29"/>
    </location>
</feature>
<dbReference type="AlphaFoldDB" id="A0A7R8UFW7"/>
<dbReference type="FunCoup" id="A0A7R8UFW7">
    <property type="interactions" value="85"/>
</dbReference>
<evidence type="ECO:0000313" key="4">
    <source>
        <dbReference type="EMBL" id="CAD7080066.1"/>
    </source>
</evidence>
<evidence type="ECO:0000256" key="1">
    <source>
        <dbReference type="ARBA" id="ARBA00044953"/>
    </source>
</evidence>
<gene>
    <name evidence="4" type="ORF">HERILL_LOCUS3242</name>
</gene>
<feature type="domain" description="Menorin-like" evidence="3">
    <location>
        <begin position="38"/>
        <end position="289"/>
    </location>
</feature>
<dbReference type="OrthoDB" id="413402at2759"/>
<comment type="similarity">
    <text evidence="1">Belongs to the menorin family.</text>
</comment>
<protein>
    <recommendedName>
        <fullName evidence="3">Menorin-like domain-containing protein</fullName>
    </recommendedName>
</protein>
<keyword evidence="2" id="KW-0732">Signal</keyword>
<evidence type="ECO:0000313" key="5">
    <source>
        <dbReference type="Proteomes" id="UP000594454"/>
    </source>
</evidence>
<dbReference type="EMBL" id="LR899009">
    <property type="protein sequence ID" value="CAD7080066.1"/>
    <property type="molecule type" value="Genomic_DNA"/>
</dbReference>
<dbReference type="Proteomes" id="UP000594454">
    <property type="component" value="Chromosome 1"/>
</dbReference>
<dbReference type="Pfam" id="PF10223">
    <property type="entry name" value="Menorin_N"/>
    <property type="match status" value="1"/>
</dbReference>
<feature type="chain" id="PRO_5031560196" description="Menorin-like domain-containing protein" evidence="2">
    <location>
        <begin position="30"/>
        <end position="328"/>
    </location>
</feature>